<comment type="catalytic activity">
    <reaction evidence="9">
        <text>adenosine + H2O + H(+) = inosine + NH4(+)</text>
        <dbReference type="Rhea" id="RHEA:24408"/>
        <dbReference type="ChEBI" id="CHEBI:15377"/>
        <dbReference type="ChEBI" id="CHEBI:15378"/>
        <dbReference type="ChEBI" id="CHEBI:16335"/>
        <dbReference type="ChEBI" id="CHEBI:17596"/>
        <dbReference type="ChEBI" id="CHEBI:28938"/>
        <dbReference type="EC" id="3.5.4.4"/>
    </reaction>
    <physiologicalReaction direction="left-to-right" evidence="9">
        <dbReference type="Rhea" id="RHEA:24409"/>
    </physiologicalReaction>
</comment>
<evidence type="ECO:0000256" key="7">
    <source>
        <dbReference type="ARBA" id="ARBA00022833"/>
    </source>
</evidence>
<evidence type="ECO:0000313" key="13">
    <source>
        <dbReference type="EMBL" id="CAA9307189.1"/>
    </source>
</evidence>
<dbReference type="CDD" id="cd16833">
    <property type="entry name" value="YfiH"/>
    <property type="match status" value="1"/>
</dbReference>
<protein>
    <recommendedName>
        <fullName evidence="12">Purine nucleoside phosphorylase</fullName>
    </recommendedName>
</protein>
<sequence>MLDLVAAGLPAPAVGWFSSRAGGVSAAPYAALNLAGHVDDDPARVDANRSRLARAAGLDEDALVFAEQVHGAGVAVVDRAASRARSGSVPEVDALVTTTSGLGLVVLAADCLPVLLADAGAGVVAAAHAGRQGLLGGVLQATLAAMRELGATPGGTTAVLGPAACGACYEVPQDMADDAERRLPGSRGTTRRGTASVDLAAGARAVLQAAGVGSVGQVGGCTLEQPERWFSYRRDRTTGRHGGLVHL</sequence>
<accession>A0A6J4KJX6</accession>
<evidence type="ECO:0000256" key="12">
    <source>
        <dbReference type="RuleBase" id="RU361274"/>
    </source>
</evidence>
<comment type="catalytic activity">
    <reaction evidence="1">
        <text>inosine + phosphate = alpha-D-ribose 1-phosphate + hypoxanthine</text>
        <dbReference type="Rhea" id="RHEA:27646"/>
        <dbReference type="ChEBI" id="CHEBI:17368"/>
        <dbReference type="ChEBI" id="CHEBI:17596"/>
        <dbReference type="ChEBI" id="CHEBI:43474"/>
        <dbReference type="ChEBI" id="CHEBI:57720"/>
        <dbReference type="EC" id="2.4.2.1"/>
    </reaction>
    <physiologicalReaction direction="left-to-right" evidence="1">
        <dbReference type="Rhea" id="RHEA:27647"/>
    </physiologicalReaction>
</comment>
<dbReference type="AlphaFoldDB" id="A0A6J4KJX6"/>
<evidence type="ECO:0000256" key="2">
    <source>
        <dbReference type="ARBA" id="ARBA00003215"/>
    </source>
</evidence>
<evidence type="ECO:0000256" key="10">
    <source>
        <dbReference type="ARBA" id="ARBA00048968"/>
    </source>
</evidence>
<dbReference type="Gene3D" id="3.60.140.10">
    <property type="entry name" value="CNF1/YfiH-like putative cysteine hydrolases"/>
    <property type="match status" value="1"/>
</dbReference>
<comment type="similarity">
    <text evidence="3 12">Belongs to the purine nucleoside phosphorylase YfiH/LACC1 family.</text>
</comment>
<proteinExistence type="inferred from homology"/>
<evidence type="ECO:0000256" key="4">
    <source>
        <dbReference type="ARBA" id="ARBA00022679"/>
    </source>
</evidence>
<dbReference type="GO" id="GO:0016787">
    <property type="term" value="F:hydrolase activity"/>
    <property type="evidence" value="ECO:0007669"/>
    <property type="project" value="UniProtKB-KW"/>
</dbReference>
<evidence type="ECO:0000256" key="5">
    <source>
        <dbReference type="ARBA" id="ARBA00022723"/>
    </source>
</evidence>
<dbReference type="PANTHER" id="PTHR30616:SF2">
    <property type="entry name" value="PURINE NUCLEOSIDE PHOSPHORYLASE LACC1"/>
    <property type="match status" value="1"/>
</dbReference>
<dbReference type="InterPro" id="IPR011324">
    <property type="entry name" value="Cytotoxic_necrot_fac-like_cat"/>
</dbReference>
<dbReference type="SUPFAM" id="SSF64438">
    <property type="entry name" value="CNF1/YfiH-like putative cysteine hydrolases"/>
    <property type="match status" value="1"/>
</dbReference>
<keyword evidence="5" id="KW-0479">Metal-binding</keyword>
<keyword evidence="6" id="KW-0378">Hydrolase</keyword>
<organism evidence="13">
    <name type="scientific">uncultured Frankineae bacterium</name>
    <dbReference type="NCBI Taxonomy" id="437475"/>
    <lineage>
        <taxon>Bacteria</taxon>
        <taxon>Bacillati</taxon>
        <taxon>Actinomycetota</taxon>
        <taxon>Actinomycetes</taxon>
        <taxon>Frankiales</taxon>
        <taxon>environmental samples</taxon>
    </lineage>
</organism>
<comment type="catalytic activity">
    <reaction evidence="10">
        <text>adenosine + phosphate = alpha-D-ribose 1-phosphate + adenine</text>
        <dbReference type="Rhea" id="RHEA:27642"/>
        <dbReference type="ChEBI" id="CHEBI:16335"/>
        <dbReference type="ChEBI" id="CHEBI:16708"/>
        <dbReference type="ChEBI" id="CHEBI:43474"/>
        <dbReference type="ChEBI" id="CHEBI:57720"/>
        <dbReference type="EC" id="2.4.2.1"/>
    </reaction>
    <physiologicalReaction direction="left-to-right" evidence="10">
        <dbReference type="Rhea" id="RHEA:27643"/>
    </physiologicalReaction>
</comment>
<keyword evidence="8" id="KW-0186">Copper</keyword>
<dbReference type="Pfam" id="PF02578">
    <property type="entry name" value="Cu-oxidase_4"/>
    <property type="match status" value="1"/>
</dbReference>
<gene>
    <name evidence="13" type="ORF">AVDCRST_MAG07-186</name>
</gene>
<dbReference type="EMBL" id="CADCUB010000012">
    <property type="protein sequence ID" value="CAA9307189.1"/>
    <property type="molecule type" value="Genomic_DNA"/>
</dbReference>
<evidence type="ECO:0000256" key="11">
    <source>
        <dbReference type="ARBA" id="ARBA00049893"/>
    </source>
</evidence>
<dbReference type="InterPro" id="IPR038371">
    <property type="entry name" value="Cu_polyphenol_OxRdtase_sf"/>
</dbReference>
<dbReference type="NCBIfam" id="TIGR00726">
    <property type="entry name" value="peptidoglycan editing factor PgeF"/>
    <property type="match status" value="1"/>
</dbReference>
<reference evidence="13" key="1">
    <citation type="submission" date="2020-02" db="EMBL/GenBank/DDBJ databases">
        <authorList>
            <person name="Meier V. D."/>
        </authorList>
    </citation>
    <scope>NUCLEOTIDE SEQUENCE</scope>
    <source>
        <strain evidence="13">AVDCRST_MAG07</strain>
    </source>
</reference>
<comment type="catalytic activity">
    <reaction evidence="11">
        <text>S-methyl-5'-thioadenosine + phosphate = 5-(methylsulfanyl)-alpha-D-ribose 1-phosphate + adenine</text>
        <dbReference type="Rhea" id="RHEA:11852"/>
        <dbReference type="ChEBI" id="CHEBI:16708"/>
        <dbReference type="ChEBI" id="CHEBI:17509"/>
        <dbReference type="ChEBI" id="CHEBI:43474"/>
        <dbReference type="ChEBI" id="CHEBI:58533"/>
        <dbReference type="EC" id="2.4.2.28"/>
    </reaction>
    <physiologicalReaction direction="left-to-right" evidence="11">
        <dbReference type="Rhea" id="RHEA:11853"/>
    </physiologicalReaction>
</comment>
<evidence type="ECO:0000256" key="8">
    <source>
        <dbReference type="ARBA" id="ARBA00023008"/>
    </source>
</evidence>
<comment type="function">
    <text evidence="2">Purine nucleoside enzyme that catalyzes the phosphorolysis of adenosine and inosine nucleosides, yielding D-ribose 1-phosphate and the respective free bases, adenine and hypoxanthine. Also catalyzes the phosphorolysis of S-methyl-5'-thioadenosine into adenine and S-methyl-5-thio-alpha-D-ribose 1-phosphate. Also has adenosine deaminase activity.</text>
</comment>
<dbReference type="GO" id="GO:0017061">
    <property type="term" value="F:S-methyl-5-thioadenosine phosphorylase activity"/>
    <property type="evidence" value="ECO:0007669"/>
    <property type="project" value="UniProtKB-EC"/>
</dbReference>
<dbReference type="GO" id="GO:0005507">
    <property type="term" value="F:copper ion binding"/>
    <property type="evidence" value="ECO:0007669"/>
    <property type="project" value="TreeGrafter"/>
</dbReference>
<evidence type="ECO:0000256" key="3">
    <source>
        <dbReference type="ARBA" id="ARBA00007353"/>
    </source>
</evidence>
<evidence type="ECO:0000256" key="6">
    <source>
        <dbReference type="ARBA" id="ARBA00022801"/>
    </source>
</evidence>
<keyword evidence="7" id="KW-0862">Zinc</keyword>
<evidence type="ECO:0000256" key="9">
    <source>
        <dbReference type="ARBA" id="ARBA00047989"/>
    </source>
</evidence>
<name>A0A6J4KJX6_9ACTN</name>
<dbReference type="InterPro" id="IPR003730">
    <property type="entry name" value="Cu_polyphenol_OxRdtase"/>
</dbReference>
<keyword evidence="4" id="KW-0808">Transferase</keyword>
<dbReference type="PANTHER" id="PTHR30616">
    <property type="entry name" value="UNCHARACTERIZED PROTEIN YFIH"/>
    <property type="match status" value="1"/>
</dbReference>
<evidence type="ECO:0000256" key="1">
    <source>
        <dbReference type="ARBA" id="ARBA00000553"/>
    </source>
</evidence>